<keyword evidence="2" id="KW-0812">Transmembrane</keyword>
<feature type="region of interest" description="Disordered" evidence="1">
    <location>
        <begin position="1"/>
        <end position="44"/>
    </location>
</feature>
<dbReference type="EMBL" id="ML179053">
    <property type="protein sequence ID" value="THV04784.1"/>
    <property type="molecule type" value="Genomic_DNA"/>
</dbReference>
<sequence>ADPGSAEDQRESKRRCQAEPGPSSQSQTQIQTAKDEQNPNGRSSFKSRMKAIAFTRFFSLAVHLSLCWTALSVKESLSRRRI</sequence>
<evidence type="ECO:0000313" key="4">
    <source>
        <dbReference type="Proteomes" id="UP000297245"/>
    </source>
</evidence>
<evidence type="ECO:0000313" key="3">
    <source>
        <dbReference type="EMBL" id="THV04784.1"/>
    </source>
</evidence>
<organism evidence="3 4">
    <name type="scientific">Dendrothele bispora (strain CBS 962.96)</name>
    <dbReference type="NCBI Taxonomy" id="1314807"/>
    <lineage>
        <taxon>Eukaryota</taxon>
        <taxon>Fungi</taxon>
        <taxon>Dikarya</taxon>
        <taxon>Basidiomycota</taxon>
        <taxon>Agaricomycotina</taxon>
        <taxon>Agaricomycetes</taxon>
        <taxon>Agaricomycetidae</taxon>
        <taxon>Agaricales</taxon>
        <taxon>Agaricales incertae sedis</taxon>
        <taxon>Dendrothele</taxon>
    </lineage>
</organism>
<protein>
    <submittedName>
        <fullName evidence="3">Uncharacterized protein</fullName>
    </submittedName>
</protein>
<feature type="compositionally biased region" description="Polar residues" evidence="1">
    <location>
        <begin position="22"/>
        <end position="44"/>
    </location>
</feature>
<feature type="compositionally biased region" description="Basic and acidic residues" evidence="1">
    <location>
        <begin position="7"/>
        <end position="17"/>
    </location>
</feature>
<keyword evidence="2" id="KW-0472">Membrane</keyword>
<keyword evidence="2" id="KW-1133">Transmembrane helix</keyword>
<accession>A0A4S8MR29</accession>
<feature type="transmembrane region" description="Helical" evidence="2">
    <location>
        <begin position="51"/>
        <end position="71"/>
    </location>
</feature>
<dbReference type="Proteomes" id="UP000297245">
    <property type="component" value="Unassembled WGS sequence"/>
</dbReference>
<evidence type="ECO:0000256" key="1">
    <source>
        <dbReference type="SAM" id="MobiDB-lite"/>
    </source>
</evidence>
<feature type="non-terminal residue" evidence="3">
    <location>
        <position position="1"/>
    </location>
</feature>
<proteinExistence type="predicted"/>
<name>A0A4S8MR29_DENBC</name>
<dbReference type="AlphaFoldDB" id="A0A4S8MR29"/>
<evidence type="ECO:0000256" key="2">
    <source>
        <dbReference type="SAM" id="Phobius"/>
    </source>
</evidence>
<keyword evidence="4" id="KW-1185">Reference proteome</keyword>
<reference evidence="3 4" key="1">
    <citation type="journal article" date="2019" name="Nat. Ecol. Evol.">
        <title>Megaphylogeny resolves global patterns of mushroom evolution.</title>
        <authorList>
            <person name="Varga T."/>
            <person name="Krizsan K."/>
            <person name="Foldi C."/>
            <person name="Dima B."/>
            <person name="Sanchez-Garcia M."/>
            <person name="Sanchez-Ramirez S."/>
            <person name="Szollosi G.J."/>
            <person name="Szarkandi J.G."/>
            <person name="Papp V."/>
            <person name="Albert L."/>
            <person name="Andreopoulos W."/>
            <person name="Angelini C."/>
            <person name="Antonin V."/>
            <person name="Barry K.W."/>
            <person name="Bougher N.L."/>
            <person name="Buchanan P."/>
            <person name="Buyck B."/>
            <person name="Bense V."/>
            <person name="Catcheside P."/>
            <person name="Chovatia M."/>
            <person name="Cooper J."/>
            <person name="Damon W."/>
            <person name="Desjardin D."/>
            <person name="Finy P."/>
            <person name="Geml J."/>
            <person name="Haridas S."/>
            <person name="Hughes K."/>
            <person name="Justo A."/>
            <person name="Karasinski D."/>
            <person name="Kautmanova I."/>
            <person name="Kiss B."/>
            <person name="Kocsube S."/>
            <person name="Kotiranta H."/>
            <person name="LaButti K.M."/>
            <person name="Lechner B.E."/>
            <person name="Liimatainen K."/>
            <person name="Lipzen A."/>
            <person name="Lukacs Z."/>
            <person name="Mihaltcheva S."/>
            <person name="Morgado L.N."/>
            <person name="Niskanen T."/>
            <person name="Noordeloos M.E."/>
            <person name="Ohm R.A."/>
            <person name="Ortiz-Santana B."/>
            <person name="Ovrebo C."/>
            <person name="Racz N."/>
            <person name="Riley R."/>
            <person name="Savchenko A."/>
            <person name="Shiryaev A."/>
            <person name="Soop K."/>
            <person name="Spirin V."/>
            <person name="Szebenyi C."/>
            <person name="Tomsovsky M."/>
            <person name="Tulloss R.E."/>
            <person name="Uehling J."/>
            <person name="Grigoriev I.V."/>
            <person name="Vagvolgyi C."/>
            <person name="Papp T."/>
            <person name="Martin F.M."/>
            <person name="Miettinen O."/>
            <person name="Hibbett D.S."/>
            <person name="Nagy L.G."/>
        </authorList>
    </citation>
    <scope>NUCLEOTIDE SEQUENCE [LARGE SCALE GENOMIC DNA]</scope>
    <source>
        <strain evidence="3 4">CBS 962.96</strain>
    </source>
</reference>
<gene>
    <name evidence="3" type="ORF">K435DRAFT_774315</name>
</gene>